<proteinExistence type="predicted"/>
<feature type="transmembrane region" description="Helical" evidence="6">
    <location>
        <begin position="115"/>
        <end position="133"/>
    </location>
</feature>
<feature type="transmembrane region" description="Helical" evidence="6">
    <location>
        <begin position="225"/>
        <end position="246"/>
    </location>
</feature>
<accession>A0A8K0XZN9</accession>
<evidence type="ECO:0000313" key="7">
    <source>
        <dbReference type="EMBL" id="MBL4916996.1"/>
    </source>
</evidence>
<feature type="transmembrane region" description="Helical" evidence="6">
    <location>
        <begin position="177"/>
        <end position="205"/>
    </location>
</feature>
<dbReference type="Pfam" id="PF09678">
    <property type="entry name" value="Caa3_CtaG"/>
    <property type="match status" value="1"/>
</dbReference>
<dbReference type="GO" id="GO:0005886">
    <property type="term" value="C:plasma membrane"/>
    <property type="evidence" value="ECO:0007669"/>
    <property type="project" value="UniProtKB-SubCell"/>
</dbReference>
<comment type="caution">
    <text evidence="7">The sequence shown here is derived from an EMBL/GenBank/DDBJ whole genome shotgun (WGS) entry which is preliminary data.</text>
</comment>
<evidence type="ECO:0000256" key="4">
    <source>
        <dbReference type="ARBA" id="ARBA00022989"/>
    </source>
</evidence>
<dbReference type="EMBL" id="JAESVN010000002">
    <property type="protein sequence ID" value="MBL4916996.1"/>
    <property type="molecule type" value="Genomic_DNA"/>
</dbReference>
<keyword evidence="8" id="KW-1185">Reference proteome</keyword>
<keyword evidence="5 6" id="KW-0472">Membrane</keyword>
<keyword evidence="2" id="KW-1003">Cell membrane</keyword>
<dbReference type="AlphaFoldDB" id="A0A8K0XZN9"/>
<feature type="transmembrane region" description="Helical" evidence="6">
    <location>
        <begin position="145"/>
        <end position="165"/>
    </location>
</feature>
<reference evidence="7" key="1">
    <citation type="submission" date="2021-01" db="EMBL/GenBank/DDBJ databases">
        <title>Tabrizicola alba sp. nov. a motile alkaliphilic bacterium isolated from a soda lake.</title>
        <authorList>
            <person name="Szuroczki S."/>
            <person name="Abbaszade G."/>
            <person name="Schumann P."/>
            <person name="Toth E."/>
        </authorList>
    </citation>
    <scope>NUCLEOTIDE SEQUENCE</scope>
    <source>
        <strain evidence="7">DMG-N-6</strain>
    </source>
</reference>
<dbReference type="RefSeq" id="WP_202687790.1">
    <property type="nucleotide sequence ID" value="NZ_JAESVN010000002.1"/>
</dbReference>
<sequence>MDLTAAPGSGVQAVPYCGPLVAPQDLWSAWNTDPWLIAGLVCAFGVMLAHQRADVAGRAGSDRALVIAFAGLGLAFLSPLCAATVAIFSARALHHLVLICLVAPALALALPLRALPATVGLALTALALVLWHVPDVYDAAWRSDAVYWLLQASLLLPGWIFWSAVLNPRDQGAAALFGHALLVGGLAGVMGLIGAVLTFAPVALYPHHLPGAEALGIGLLADQQLAGLVMWVPGFLPVAGFGFWMLRQGWRREFAA</sequence>
<organism evidence="7 8">
    <name type="scientific">Szabonella alba</name>
    <dbReference type="NCBI Taxonomy" id="2804194"/>
    <lineage>
        <taxon>Bacteria</taxon>
        <taxon>Pseudomonadati</taxon>
        <taxon>Pseudomonadota</taxon>
        <taxon>Alphaproteobacteria</taxon>
        <taxon>Rhodobacterales</taxon>
        <taxon>Paracoccaceae</taxon>
        <taxon>Szabonella</taxon>
    </lineage>
</organism>
<feature type="transmembrane region" description="Helical" evidence="6">
    <location>
        <begin position="65"/>
        <end position="87"/>
    </location>
</feature>
<feature type="transmembrane region" description="Helical" evidence="6">
    <location>
        <begin position="35"/>
        <end position="53"/>
    </location>
</feature>
<gene>
    <name evidence="7" type="ORF">JL811_07140</name>
</gene>
<feature type="transmembrane region" description="Helical" evidence="6">
    <location>
        <begin position="93"/>
        <end position="110"/>
    </location>
</feature>
<evidence type="ECO:0000256" key="3">
    <source>
        <dbReference type="ARBA" id="ARBA00022692"/>
    </source>
</evidence>
<evidence type="ECO:0000256" key="2">
    <source>
        <dbReference type="ARBA" id="ARBA00022475"/>
    </source>
</evidence>
<keyword evidence="3 6" id="KW-0812">Transmembrane</keyword>
<name>A0A8K0XZN9_9RHOB</name>
<evidence type="ECO:0000256" key="5">
    <source>
        <dbReference type="ARBA" id="ARBA00023136"/>
    </source>
</evidence>
<protein>
    <submittedName>
        <fullName evidence="7">Cytochrome c oxidase assembly protein</fullName>
    </submittedName>
</protein>
<evidence type="ECO:0000256" key="6">
    <source>
        <dbReference type="SAM" id="Phobius"/>
    </source>
</evidence>
<keyword evidence="4 6" id="KW-1133">Transmembrane helix</keyword>
<evidence type="ECO:0000256" key="1">
    <source>
        <dbReference type="ARBA" id="ARBA00004651"/>
    </source>
</evidence>
<evidence type="ECO:0000313" key="8">
    <source>
        <dbReference type="Proteomes" id="UP000648908"/>
    </source>
</evidence>
<dbReference type="InterPro" id="IPR019108">
    <property type="entry name" value="Caa3_assmbl_CtaG-rel"/>
</dbReference>
<comment type="subcellular location">
    <subcellularLocation>
        <location evidence="1">Cell membrane</location>
        <topology evidence="1">Multi-pass membrane protein</topology>
    </subcellularLocation>
</comment>
<dbReference type="Proteomes" id="UP000648908">
    <property type="component" value="Unassembled WGS sequence"/>
</dbReference>